<dbReference type="EMBL" id="JAPWTJ010000745">
    <property type="protein sequence ID" value="KAJ8975964.1"/>
    <property type="molecule type" value="Genomic_DNA"/>
</dbReference>
<reference evidence="1" key="1">
    <citation type="journal article" date="2023" name="Insect Mol. Biol.">
        <title>Genome sequencing provides insights into the evolution of gene families encoding plant cell wall-degrading enzymes in longhorned beetles.</title>
        <authorList>
            <person name="Shin N.R."/>
            <person name="Okamura Y."/>
            <person name="Kirsch R."/>
            <person name="Pauchet Y."/>
        </authorList>
    </citation>
    <scope>NUCLEOTIDE SEQUENCE</scope>
    <source>
        <strain evidence="1">MMC_N1</strain>
    </source>
</reference>
<keyword evidence="2" id="KW-1185">Reference proteome</keyword>
<protein>
    <submittedName>
        <fullName evidence="1">Uncharacterized protein</fullName>
    </submittedName>
</protein>
<gene>
    <name evidence="1" type="ORF">NQ317_008706</name>
</gene>
<evidence type="ECO:0000313" key="2">
    <source>
        <dbReference type="Proteomes" id="UP001162164"/>
    </source>
</evidence>
<comment type="caution">
    <text evidence="1">The sequence shown here is derived from an EMBL/GenBank/DDBJ whole genome shotgun (WGS) entry which is preliminary data.</text>
</comment>
<sequence length="168" mass="19028">MTAVIHEGDVCDTSRRKRCGQNYIMQNDFIHVILWTNNGVPPETKNNVSKQKYFGYLIYKGDPELIPIIDSRETVAMFNMFKGHIDITLKMVLIVLEGFKPDISVVKAALSGQNGGNNNDDKGWPLLINTLSFLYFYSGKESGCLPLMMNTLIEKLKFSILFDKNLIS</sequence>
<proteinExistence type="predicted"/>
<organism evidence="1 2">
    <name type="scientific">Molorchus minor</name>
    <dbReference type="NCBI Taxonomy" id="1323400"/>
    <lineage>
        <taxon>Eukaryota</taxon>
        <taxon>Metazoa</taxon>
        <taxon>Ecdysozoa</taxon>
        <taxon>Arthropoda</taxon>
        <taxon>Hexapoda</taxon>
        <taxon>Insecta</taxon>
        <taxon>Pterygota</taxon>
        <taxon>Neoptera</taxon>
        <taxon>Endopterygota</taxon>
        <taxon>Coleoptera</taxon>
        <taxon>Polyphaga</taxon>
        <taxon>Cucujiformia</taxon>
        <taxon>Chrysomeloidea</taxon>
        <taxon>Cerambycidae</taxon>
        <taxon>Lamiinae</taxon>
        <taxon>Monochamini</taxon>
        <taxon>Molorchus</taxon>
    </lineage>
</organism>
<dbReference type="Proteomes" id="UP001162164">
    <property type="component" value="Unassembled WGS sequence"/>
</dbReference>
<evidence type="ECO:0000313" key="1">
    <source>
        <dbReference type="EMBL" id="KAJ8975964.1"/>
    </source>
</evidence>
<name>A0ABQ9JCT4_9CUCU</name>
<accession>A0ABQ9JCT4</accession>